<dbReference type="PANTHER" id="PTHR43032:SF4">
    <property type="entry name" value="OXIDOREDUCTASE MOLYBDOPTERIN-BINDING DOMAIN-CONTAINING PROTEIN"/>
    <property type="match status" value="1"/>
</dbReference>
<dbReference type="Gene3D" id="3.90.420.10">
    <property type="entry name" value="Oxidoreductase, molybdopterin-binding domain"/>
    <property type="match status" value="1"/>
</dbReference>
<accession>A0ABQ2S0U6</accession>
<organism evidence="2 3">
    <name type="scientific">Deinococcus sedimenti</name>
    <dbReference type="NCBI Taxonomy" id="1867090"/>
    <lineage>
        <taxon>Bacteria</taxon>
        <taxon>Thermotogati</taxon>
        <taxon>Deinococcota</taxon>
        <taxon>Deinococci</taxon>
        <taxon>Deinococcales</taxon>
        <taxon>Deinococcaceae</taxon>
        <taxon>Deinococcus</taxon>
    </lineage>
</organism>
<keyword evidence="3" id="KW-1185">Reference proteome</keyword>
<gene>
    <name evidence="2" type="ORF">GCM10008960_00840</name>
</gene>
<evidence type="ECO:0000313" key="2">
    <source>
        <dbReference type="EMBL" id="GGR77933.1"/>
    </source>
</evidence>
<dbReference type="CDD" id="cd02109">
    <property type="entry name" value="arch_bact_SO_family_Moco"/>
    <property type="match status" value="1"/>
</dbReference>
<proteinExistence type="predicted"/>
<dbReference type="PANTHER" id="PTHR43032">
    <property type="entry name" value="PROTEIN-METHIONINE-SULFOXIDE REDUCTASE"/>
    <property type="match status" value="1"/>
</dbReference>
<evidence type="ECO:0000313" key="3">
    <source>
        <dbReference type="Proteomes" id="UP000644548"/>
    </source>
</evidence>
<dbReference type="Pfam" id="PF00174">
    <property type="entry name" value="Oxidored_molyb"/>
    <property type="match status" value="1"/>
</dbReference>
<dbReference type="SUPFAM" id="SSF56524">
    <property type="entry name" value="Oxidoreductase molybdopterin-binding domain"/>
    <property type="match status" value="1"/>
</dbReference>
<dbReference type="InterPro" id="IPR036374">
    <property type="entry name" value="OxRdtase_Mopterin-bd_sf"/>
</dbReference>
<dbReference type="EMBL" id="BMQN01000001">
    <property type="protein sequence ID" value="GGR77933.1"/>
    <property type="molecule type" value="Genomic_DNA"/>
</dbReference>
<protein>
    <submittedName>
        <fullName evidence="2">Sulfite oxidase-like oxidoreductase</fullName>
    </submittedName>
</protein>
<reference evidence="3" key="1">
    <citation type="journal article" date="2019" name="Int. J. Syst. Evol. Microbiol.">
        <title>The Global Catalogue of Microorganisms (GCM) 10K type strain sequencing project: providing services to taxonomists for standard genome sequencing and annotation.</title>
        <authorList>
            <consortium name="The Broad Institute Genomics Platform"/>
            <consortium name="The Broad Institute Genome Sequencing Center for Infectious Disease"/>
            <person name="Wu L."/>
            <person name="Ma J."/>
        </authorList>
    </citation>
    <scope>NUCLEOTIDE SEQUENCE [LARGE SCALE GENOMIC DNA]</scope>
    <source>
        <strain evidence="3">JCM 31405</strain>
    </source>
</reference>
<dbReference type="Proteomes" id="UP000644548">
    <property type="component" value="Unassembled WGS sequence"/>
</dbReference>
<dbReference type="InterPro" id="IPR000572">
    <property type="entry name" value="OxRdtase_Mopterin-bd_dom"/>
</dbReference>
<comment type="caution">
    <text evidence="2">The sequence shown here is derived from an EMBL/GenBank/DDBJ whole genome shotgun (WGS) entry which is preliminary data.</text>
</comment>
<feature type="domain" description="Oxidoreductase molybdopterin-binding" evidence="1">
    <location>
        <begin position="50"/>
        <end position="195"/>
    </location>
</feature>
<sequence>MVSGAASVPAPAGVECGMLGKFFKKPADDMGGRVPPGQTLTVRFPVLTYGPTQHYRPEDVVIRITGLAEEHTFTWADLMALPQTTLTYDIHCVTHWSKLDTTWTGVRVTDLMAHIGLKPGATHVMQHSVGGYTTNLSLEDFLRPENLLAHTFDGQPLDAEHGGPLRLVVPHLYFWKSAKWLTGLEFMPGDQPGFWERNGYHMRGDPFAEERYDDD</sequence>
<name>A0ABQ2S0U6_9DEIO</name>
<evidence type="ECO:0000259" key="1">
    <source>
        <dbReference type="Pfam" id="PF00174"/>
    </source>
</evidence>